<dbReference type="AlphaFoldDB" id="A0A1W2BPA0"/>
<proteinExistence type="predicted"/>
<evidence type="ECO:0000313" key="1">
    <source>
        <dbReference type="EMBL" id="SMC74789.1"/>
    </source>
</evidence>
<accession>A0A1W2BPA0</accession>
<dbReference type="Proteomes" id="UP000192418">
    <property type="component" value="Unassembled WGS sequence"/>
</dbReference>
<reference evidence="1 2" key="1">
    <citation type="submission" date="2017-04" db="EMBL/GenBank/DDBJ databases">
        <authorList>
            <person name="Afonso C.L."/>
            <person name="Miller P.J."/>
            <person name="Scott M.A."/>
            <person name="Spackman E."/>
            <person name="Goraichik I."/>
            <person name="Dimitrov K.M."/>
            <person name="Suarez D.L."/>
            <person name="Swayne D.E."/>
        </authorList>
    </citation>
    <scope>NUCLEOTIDE SEQUENCE [LARGE SCALE GENOMIC DNA]</scope>
    <source>
        <strain evidence="1 2">DSM 3385</strain>
    </source>
</reference>
<sequence length="98" mass="11534">MKILIDLRYHGKSRSPFFDDPITRHLMNHRWRYYAWAAHVKEDDLKWLYRDFIRAYKAQVAGGMAGCFPARLPLEDLAQKITRGEGLQQGYKHSTGRP</sequence>
<evidence type="ECO:0000313" key="2">
    <source>
        <dbReference type="Proteomes" id="UP000192418"/>
    </source>
</evidence>
<dbReference type="OrthoDB" id="5419449at2"/>
<dbReference type="RefSeq" id="WP_084068795.1">
    <property type="nucleotide sequence ID" value="NZ_FWXY01000009.1"/>
</dbReference>
<gene>
    <name evidence="1" type="ORF">SAMN02746065_10931</name>
</gene>
<organism evidence="1 2">
    <name type="scientific">Desulfocicer vacuolatum DSM 3385</name>
    <dbReference type="NCBI Taxonomy" id="1121400"/>
    <lineage>
        <taxon>Bacteria</taxon>
        <taxon>Pseudomonadati</taxon>
        <taxon>Thermodesulfobacteriota</taxon>
        <taxon>Desulfobacteria</taxon>
        <taxon>Desulfobacterales</taxon>
        <taxon>Desulfobacteraceae</taxon>
        <taxon>Desulfocicer</taxon>
    </lineage>
</organism>
<protein>
    <submittedName>
        <fullName evidence="1">Uncharacterized protein</fullName>
    </submittedName>
</protein>
<keyword evidence="2" id="KW-1185">Reference proteome</keyword>
<dbReference type="EMBL" id="FWXY01000009">
    <property type="protein sequence ID" value="SMC74789.1"/>
    <property type="molecule type" value="Genomic_DNA"/>
</dbReference>
<name>A0A1W2BPA0_9BACT</name>